<reference evidence="1" key="2">
    <citation type="submission" date="2020-10" db="EMBL/GenBank/DDBJ databases">
        <authorList>
            <person name="Cooper E.A."/>
            <person name="Brenton Z.W."/>
            <person name="Flinn B.S."/>
            <person name="Jenkins J."/>
            <person name="Shu S."/>
            <person name="Flowers D."/>
            <person name="Luo F."/>
            <person name="Wang Y."/>
            <person name="Xia P."/>
            <person name="Barry K."/>
            <person name="Daum C."/>
            <person name="Lipzen A."/>
            <person name="Yoshinaga Y."/>
            <person name="Schmutz J."/>
            <person name="Saski C."/>
            <person name="Vermerris W."/>
            <person name="Kresovich S."/>
        </authorList>
    </citation>
    <scope>NUCLEOTIDE SEQUENCE</scope>
</reference>
<name>A0A921Q1U3_SORBI</name>
<accession>A0A921Q1U3</accession>
<evidence type="ECO:0000313" key="2">
    <source>
        <dbReference type="Proteomes" id="UP000807115"/>
    </source>
</evidence>
<dbReference type="EMBL" id="CM027689">
    <property type="protein sequence ID" value="KAG0513752.1"/>
    <property type="molecule type" value="Genomic_DNA"/>
</dbReference>
<organism evidence="1 2">
    <name type="scientific">Sorghum bicolor</name>
    <name type="common">Sorghum</name>
    <name type="synonym">Sorghum vulgare</name>
    <dbReference type="NCBI Taxonomy" id="4558"/>
    <lineage>
        <taxon>Eukaryota</taxon>
        <taxon>Viridiplantae</taxon>
        <taxon>Streptophyta</taxon>
        <taxon>Embryophyta</taxon>
        <taxon>Tracheophyta</taxon>
        <taxon>Spermatophyta</taxon>
        <taxon>Magnoliopsida</taxon>
        <taxon>Liliopsida</taxon>
        <taxon>Poales</taxon>
        <taxon>Poaceae</taxon>
        <taxon>PACMAD clade</taxon>
        <taxon>Panicoideae</taxon>
        <taxon>Andropogonodae</taxon>
        <taxon>Andropogoneae</taxon>
        <taxon>Sorghinae</taxon>
        <taxon>Sorghum</taxon>
    </lineage>
</organism>
<gene>
    <name evidence="1" type="ORF">BDA96_10G129400</name>
</gene>
<dbReference type="AlphaFoldDB" id="A0A921Q1U3"/>
<comment type="caution">
    <text evidence="1">The sequence shown here is derived from an EMBL/GenBank/DDBJ whole genome shotgun (WGS) entry which is preliminary data.</text>
</comment>
<sequence>MGQQQQLPQFSSHVGLLRCSAVGLGVRGAAAPAAAGAYGRRHHCPVRQGCKSKRIHNERPSEIHGRASELRVAVRHYMKFWVLEWSTVLLQLDSKRGKRRTPL</sequence>
<reference evidence="1" key="1">
    <citation type="journal article" date="2019" name="BMC Genomics">
        <title>A new reference genome for Sorghum bicolor reveals high levels of sequence similarity between sweet and grain genotypes: implications for the genetics of sugar metabolism.</title>
        <authorList>
            <person name="Cooper E.A."/>
            <person name="Brenton Z.W."/>
            <person name="Flinn B.S."/>
            <person name="Jenkins J."/>
            <person name="Shu S."/>
            <person name="Flowers D."/>
            <person name="Luo F."/>
            <person name="Wang Y."/>
            <person name="Xia P."/>
            <person name="Barry K."/>
            <person name="Daum C."/>
            <person name="Lipzen A."/>
            <person name="Yoshinaga Y."/>
            <person name="Schmutz J."/>
            <person name="Saski C."/>
            <person name="Vermerris W."/>
            <person name="Kresovich S."/>
        </authorList>
    </citation>
    <scope>NUCLEOTIDE SEQUENCE</scope>
</reference>
<dbReference type="Proteomes" id="UP000807115">
    <property type="component" value="Chromosome 10"/>
</dbReference>
<proteinExistence type="predicted"/>
<protein>
    <submittedName>
        <fullName evidence="1">Uncharacterized protein</fullName>
    </submittedName>
</protein>
<evidence type="ECO:0000313" key="1">
    <source>
        <dbReference type="EMBL" id="KAG0513752.1"/>
    </source>
</evidence>